<keyword evidence="2" id="KW-1185">Reference proteome</keyword>
<proteinExistence type="predicted"/>
<organism evidence="1 2">
    <name type="scientific">Parasponia andersonii</name>
    <name type="common">Sponia andersonii</name>
    <dbReference type="NCBI Taxonomy" id="3476"/>
    <lineage>
        <taxon>Eukaryota</taxon>
        <taxon>Viridiplantae</taxon>
        <taxon>Streptophyta</taxon>
        <taxon>Embryophyta</taxon>
        <taxon>Tracheophyta</taxon>
        <taxon>Spermatophyta</taxon>
        <taxon>Magnoliopsida</taxon>
        <taxon>eudicotyledons</taxon>
        <taxon>Gunneridae</taxon>
        <taxon>Pentapetalae</taxon>
        <taxon>rosids</taxon>
        <taxon>fabids</taxon>
        <taxon>Rosales</taxon>
        <taxon>Cannabaceae</taxon>
        <taxon>Parasponia</taxon>
    </lineage>
</organism>
<dbReference type="AlphaFoldDB" id="A0A2P5CSL4"/>
<dbReference type="PANTHER" id="PTHR33240">
    <property type="entry name" value="OS08G0508500 PROTEIN"/>
    <property type="match status" value="1"/>
</dbReference>
<dbReference type="PANTHER" id="PTHR33240:SF15">
    <property type="entry name" value="GAG-PRO-LIKE PROTEIN"/>
    <property type="match status" value="1"/>
</dbReference>
<evidence type="ECO:0000313" key="1">
    <source>
        <dbReference type="EMBL" id="PON64033.1"/>
    </source>
</evidence>
<evidence type="ECO:0008006" key="3">
    <source>
        <dbReference type="Google" id="ProtNLM"/>
    </source>
</evidence>
<dbReference type="Proteomes" id="UP000237105">
    <property type="component" value="Unassembled WGS sequence"/>
</dbReference>
<name>A0A2P5CSL4_PARAD</name>
<comment type="caution">
    <text evidence="1">The sequence shown here is derived from an EMBL/GenBank/DDBJ whole genome shotgun (WGS) entry which is preliminary data.</text>
</comment>
<dbReference type="EMBL" id="JXTB01000099">
    <property type="protein sequence ID" value="PON64033.1"/>
    <property type="molecule type" value="Genomic_DNA"/>
</dbReference>
<reference evidence="2" key="1">
    <citation type="submission" date="2016-06" db="EMBL/GenBank/DDBJ databases">
        <title>Parallel loss of symbiosis genes in relatives of nitrogen-fixing non-legume Parasponia.</title>
        <authorList>
            <person name="Van Velzen R."/>
            <person name="Holmer R."/>
            <person name="Bu F."/>
            <person name="Rutten L."/>
            <person name="Van Zeijl A."/>
            <person name="Liu W."/>
            <person name="Santuari L."/>
            <person name="Cao Q."/>
            <person name="Sharma T."/>
            <person name="Shen D."/>
            <person name="Roswanjaya Y."/>
            <person name="Wardhani T."/>
            <person name="Kalhor M.S."/>
            <person name="Jansen J."/>
            <person name="Van den Hoogen J."/>
            <person name="Gungor B."/>
            <person name="Hartog M."/>
            <person name="Hontelez J."/>
            <person name="Verver J."/>
            <person name="Yang W.-C."/>
            <person name="Schijlen E."/>
            <person name="Repin R."/>
            <person name="Schilthuizen M."/>
            <person name="Schranz E."/>
            <person name="Heidstra R."/>
            <person name="Miyata K."/>
            <person name="Fedorova E."/>
            <person name="Kohlen W."/>
            <person name="Bisseling T."/>
            <person name="Smit S."/>
            <person name="Geurts R."/>
        </authorList>
    </citation>
    <scope>NUCLEOTIDE SEQUENCE [LARGE SCALE GENOMIC DNA]</scope>
    <source>
        <strain evidence="2">cv. WU1-14</strain>
    </source>
</reference>
<gene>
    <name evidence="1" type="ORF">PanWU01x14_128000</name>
</gene>
<sequence length="308" mass="34617">MAEGRVKRLRGMGHFVNHLMMGESRTSAAPVVFTQQDLTTVHLPHDEPLVIKLQIGSALVERVLVDGGSSVDILFLSTFENMNLLLFFMCSRTPDFVGPWSGEGLFTPCGAGVYTSVIVIAAEVLSAFWWLSSTLNTLSDFAWTSAISYRRFKRRWFDSIDPSCRLLTNELAAWTESAFWTRDITSRKRDKYFYRDSSVVCSNRSRSRMVFCCLRTPVYCFRKSLQKSSNPFMDLSGSCLNHSRAGPARVIEKTLQLSLERLEGWGREVPRPGLHLDPVSEGHLVDPSYSLLCQIIGVLAVMGPESLT</sequence>
<accession>A0A2P5CSL4</accession>
<evidence type="ECO:0000313" key="2">
    <source>
        <dbReference type="Proteomes" id="UP000237105"/>
    </source>
</evidence>
<protein>
    <recommendedName>
        <fullName evidence="3">Aspartic peptidase domain containing protein</fullName>
    </recommendedName>
</protein>